<dbReference type="GO" id="GO:0003961">
    <property type="term" value="F:O-acetylhomoserine aminocarboxypropyltransferase activity"/>
    <property type="evidence" value="ECO:0007669"/>
    <property type="project" value="UniProtKB-EC"/>
</dbReference>
<dbReference type="Proteomes" id="UP000540787">
    <property type="component" value="Unassembled WGS sequence"/>
</dbReference>
<proteinExistence type="inferred from homology"/>
<evidence type="ECO:0000256" key="4">
    <source>
        <dbReference type="RuleBase" id="RU362118"/>
    </source>
</evidence>
<name>A0A7W9X1U5_9BURK</name>
<keyword evidence="5" id="KW-0456">Lyase</keyword>
<dbReference type="GO" id="GO:0016846">
    <property type="term" value="F:carbon-sulfur lyase activity"/>
    <property type="evidence" value="ECO:0007669"/>
    <property type="project" value="TreeGrafter"/>
</dbReference>
<comment type="cofactor">
    <cofactor evidence="1 4">
        <name>pyridoxal 5'-phosphate</name>
        <dbReference type="ChEBI" id="CHEBI:597326"/>
    </cofactor>
</comment>
<dbReference type="GO" id="GO:0005737">
    <property type="term" value="C:cytoplasm"/>
    <property type="evidence" value="ECO:0007669"/>
    <property type="project" value="TreeGrafter"/>
</dbReference>
<comment type="caution">
    <text evidence="5">The sequence shown here is derived from an EMBL/GenBank/DDBJ whole genome shotgun (WGS) entry which is preliminary data.</text>
</comment>
<keyword evidence="2 3" id="KW-0663">Pyridoxal phosphate</keyword>
<dbReference type="PANTHER" id="PTHR11808:SF80">
    <property type="entry name" value="CYSTATHIONINE GAMMA-LYASE"/>
    <property type="match status" value="1"/>
</dbReference>
<evidence type="ECO:0000256" key="3">
    <source>
        <dbReference type="PIRSR" id="PIRSR001434-2"/>
    </source>
</evidence>
<dbReference type="EMBL" id="JACHBX010000003">
    <property type="protein sequence ID" value="MBB6134853.1"/>
    <property type="molecule type" value="Genomic_DNA"/>
</dbReference>
<dbReference type="EC" id="2.5.1.49" evidence="5"/>
<evidence type="ECO:0000256" key="2">
    <source>
        <dbReference type="ARBA" id="ARBA00022898"/>
    </source>
</evidence>
<dbReference type="InterPro" id="IPR015422">
    <property type="entry name" value="PyrdxlP-dep_Trfase_small"/>
</dbReference>
<dbReference type="InterPro" id="IPR015421">
    <property type="entry name" value="PyrdxlP-dep_Trfase_major"/>
</dbReference>
<dbReference type="PIRSF" id="PIRSF001434">
    <property type="entry name" value="CGS"/>
    <property type="match status" value="1"/>
</dbReference>
<dbReference type="GO" id="GO:0019346">
    <property type="term" value="P:transsulfuration"/>
    <property type="evidence" value="ECO:0007669"/>
    <property type="project" value="InterPro"/>
</dbReference>
<keyword evidence="6" id="KW-1185">Reference proteome</keyword>
<dbReference type="AlphaFoldDB" id="A0A7W9X1U5"/>
<accession>A0A7W9X1U5</accession>
<dbReference type="PANTHER" id="PTHR11808">
    <property type="entry name" value="TRANS-SULFURATION ENZYME FAMILY MEMBER"/>
    <property type="match status" value="1"/>
</dbReference>
<dbReference type="GO" id="GO:0030170">
    <property type="term" value="F:pyridoxal phosphate binding"/>
    <property type="evidence" value="ECO:0007669"/>
    <property type="project" value="InterPro"/>
</dbReference>
<dbReference type="Pfam" id="PF01053">
    <property type="entry name" value="Cys_Met_Meta_PP"/>
    <property type="match status" value="1"/>
</dbReference>
<reference evidence="5 6" key="1">
    <citation type="submission" date="2020-08" db="EMBL/GenBank/DDBJ databases">
        <title>The Agave Microbiome: Exploring the role of microbial communities in plant adaptations to desert environments.</title>
        <authorList>
            <person name="Partida-Martinez L.P."/>
        </authorList>
    </citation>
    <scope>NUCLEOTIDE SEQUENCE [LARGE SCALE GENOMIC DNA]</scope>
    <source>
        <strain evidence="5 6">AT3.2</strain>
    </source>
</reference>
<sequence length="413" mass="44354">MSEKKTYGFTTTILHNDRHKPIEHGSLHKPIHTSVAFGYTDARQLASVFQGKEPGFRYGRQGNPTISALEDKVSKMEDGVATLCFGTGMAAIGALFQALLKAGDAIVSSSFLFGNTNSLWQTVAGQGVDVAFVDATDVAQVEAALTPNTRMVFVETIANPRTQVADLARIGELCRERGILYVVDNTMTSPWLFRPKSVGAGLVVNSLTKSIGGHGIALGGALTDTGLFDWSAYPNIAPNFRKQPAHAQGMAQLRAKALRDFGASLGPEAAHHIAVGAETLALRMTRTCANALALATMLEADERVAKVHYPGLASHPQHDIVASLFRAGGSLLSFELHESIDPFDYLNRLQLAIPASNLGDNRTLVIPVAHTIFFEMGAERRASMGIAESLIRVSVGIEDTDDLVEDFRQALDA</sequence>
<keyword evidence="5" id="KW-0808">Transferase</keyword>
<evidence type="ECO:0000313" key="6">
    <source>
        <dbReference type="Proteomes" id="UP000540787"/>
    </source>
</evidence>
<organism evidence="5 6">
    <name type="scientific">Massilia aurea</name>
    <dbReference type="NCBI Taxonomy" id="373040"/>
    <lineage>
        <taxon>Bacteria</taxon>
        <taxon>Pseudomonadati</taxon>
        <taxon>Pseudomonadota</taxon>
        <taxon>Betaproteobacteria</taxon>
        <taxon>Burkholderiales</taxon>
        <taxon>Oxalobacteraceae</taxon>
        <taxon>Telluria group</taxon>
        <taxon>Massilia</taxon>
    </lineage>
</organism>
<dbReference type="NCBIfam" id="NF004609">
    <property type="entry name" value="PRK05939.1"/>
    <property type="match status" value="1"/>
</dbReference>
<dbReference type="FunFam" id="3.40.640.10:FF:000046">
    <property type="entry name" value="Cystathionine gamma-lyase"/>
    <property type="match status" value="1"/>
</dbReference>
<dbReference type="InterPro" id="IPR015424">
    <property type="entry name" value="PyrdxlP-dep_Trfase"/>
</dbReference>
<dbReference type="Gene3D" id="3.90.1150.10">
    <property type="entry name" value="Aspartate Aminotransferase, domain 1"/>
    <property type="match status" value="1"/>
</dbReference>
<dbReference type="RefSeq" id="WP_183555518.1">
    <property type="nucleotide sequence ID" value="NZ_JACHBX010000003.1"/>
</dbReference>
<feature type="modified residue" description="N6-(pyridoxal phosphate)lysine" evidence="3">
    <location>
        <position position="209"/>
    </location>
</feature>
<protein>
    <submittedName>
        <fullName evidence="5">O-acetylhomoserine (Thiol)-lyase</fullName>
        <ecNumber evidence="5">2.5.1.49</ecNumber>
    </submittedName>
</protein>
<gene>
    <name evidence="5" type="ORF">HD842_003011</name>
</gene>
<comment type="similarity">
    <text evidence="4">Belongs to the trans-sulfuration enzymes family.</text>
</comment>
<dbReference type="SUPFAM" id="SSF53383">
    <property type="entry name" value="PLP-dependent transferases"/>
    <property type="match status" value="1"/>
</dbReference>
<evidence type="ECO:0000313" key="5">
    <source>
        <dbReference type="EMBL" id="MBB6134853.1"/>
    </source>
</evidence>
<dbReference type="InterPro" id="IPR000277">
    <property type="entry name" value="Cys/Met-Metab_PyrdxlP-dep_enz"/>
</dbReference>
<dbReference type="Gene3D" id="3.40.640.10">
    <property type="entry name" value="Type I PLP-dependent aspartate aminotransferase-like (Major domain)"/>
    <property type="match status" value="1"/>
</dbReference>
<evidence type="ECO:0000256" key="1">
    <source>
        <dbReference type="ARBA" id="ARBA00001933"/>
    </source>
</evidence>